<dbReference type="PANTHER" id="PTHR41317">
    <property type="entry name" value="PD-(D_E)XK NUCLEASE FAMILY TRANSPOSASE"/>
    <property type="match status" value="1"/>
</dbReference>
<gene>
    <name evidence="1" type="ordered locus">PTH_2458</name>
</gene>
<dbReference type="STRING" id="370438.PTH_2458"/>
<dbReference type="HOGENOM" id="CLU_057504_0_2_9"/>
<sequence length="310" mass="35905">MNGINRTNDYAFKRIFGSEEGKEALLGFLNAVFKLPPGKEITDLELLDRELDPEYLLDKAARLDILARTAGGVLVNVEIQIARQQDIDKRTLFYWARLYGGQLKSGQRFSELRKTININILGFDWFADGRYHHVFRVRDVETGELMNDHLEIHFLELNKVQKREWNPDDPLEAWLMYLNNLEGEGLRMLAEKNPAIKKALTVEEIFKKSELERRLYELREKAIWDHVSMMADAEERGRAEGRAKGRTEGIQDSIIRYLQKRFKAGSLADRVRQITDAETLSRLYDRLLEAETPEEAAEIISRAVPQQRGA</sequence>
<name>A5CZE3_PELTS</name>
<proteinExistence type="predicted"/>
<reference evidence="2" key="1">
    <citation type="journal article" date="2008" name="Genome Res.">
        <title>The genome of Pelotomaculum thermopropionicum reveals niche-associated evolution in anaerobic microbiota.</title>
        <authorList>
            <person name="Kosaka T."/>
            <person name="Kato S."/>
            <person name="Shimoyama T."/>
            <person name="Ishii S."/>
            <person name="Abe T."/>
            <person name="Watanabe K."/>
        </authorList>
    </citation>
    <scope>NUCLEOTIDE SEQUENCE [LARGE SCALE GENOMIC DNA]</scope>
    <source>
        <strain evidence="2">DSM 13744 / JCM 10971 / SI</strain>
    </source>
</reference>
<dbReference type="AlphaFoldDB" id="A5CZE3"/>
<dbReference type="PANTHER" id="PTHR41317:SF1">
    <property type="entry name" value="PD-(D_E)XK NUCLEASE FAMILY TRANSPOSASE"/>
    <property type="match status" value="1"/>
</dbReference>
<evidence type="ECO:0000313" key="1">
    <source>
        <dbReference type="EMBL" id="BAF60639.1"/>
    </source>
</evidence>
<dbReference type="Pfam" id="PF12784">
    <property type="entry name" value="PDDEXK_2"/>
    <property type="match status" value="1"/>
</dbReference>
<dbReference type="Proteomes" id="UP000006556">
    <property type="component" value="Chromosome"/>
</dbReference>
<protein>
    <submittedName>
        <fullName evidence="1">Uncharacterized protein</fullName>
    </submittedName>
</protein>
<dbReference type="InterPro" id="IPR010106">
    <property type="entry name" value="RpnA"/>
</dbReference>
<dbReference type="NCBIfam" id="TIGR01784">
    <property type="entry name" value="T_den_put_tspse"/>
    <property type="match status" value="1"/>
</dbReference>
<evidence type="ECO:0000313" key="2">
    <source>
        <dbReference type="Proteomes" id="UP000006556"/>
    </source>
</evidence>
<dbReference type="eggNOG" id="COG5464">
    <property type="taxonomic scope" value="Bacteria"/>
</dbReference>
<organism evidence="1 2">
    <name type="scientific">Pelotomaculum thermopropionicum (strain DSM 13744 / JCM 10971 / SI)</name>
    <dbReference type="NCBI Taxonomy" id="370438"/>
    <lineage>
        <taxon>Bacteria</taxon>
        <taxon>Bacillati</taxon>
        <taxon>Bacillota</taxon>
        <taxon>Clostridia</taxon>
        <taxon>Eubacteriales</taxon>
        <taxon>Desulfotomaculaceae</taxon>
        <taxon>Pelotomaculum</taxon>
    </lineage>
</organism>
<keyword evidence="2" id="KW-1185">Reference proteome</keyword>
<accession>A5CZE3</accession>
<dbReference type="EMBL" id="AP009389">
    <property type="protein sequence ID" value="BAF60639.1"/>
    <property type="molecule type" value="Genomic_DNA"/>
</dbReference>
<dbReference type="KEGG" id="pth:PTH_2458"/>